<accession>A0AAU9LXT8</accession>
<keyword evidence="2" id="KW-1185">Reference proteome</keyword>
<protein>
    <submittedName>
        <fullName evidence="1">Uncharacterized protein</fullName>
    </submittedName>
</protein>
<comment type="caution">
    <text evidence="1">The sequence shown here is derived from an EMBL/GenBank/DDBJ whole genome shotgun (WGS) entry which is preliminary data.</text>
</comment>
<dbReference type="PANTHER" id="PTHR37391">
    <property type="entry name" value="E3 UBIQUITIN-PROTEIN LIGASE"/>
    <property type="match status" value="1"/>
</dbReference>
<dbReference type="AlphaFoldDB" id="A0AAU9LXT8"/>
<reference evidence="1 2" key="1">
    <citation type="submission" date="2022-01" db="EMBL/GenBank/DDBJ databases">
        <authorList>
            <person name="Xiong W."/>
            <person name="Schranz E."/>
        </authorList>
    </citation>
    <scope>NUCLEOTIDE SEQUENCE [LARGE SCALE GENOMIC DNA]</scope>
</reference>
<proteinExistence type="predicted"/>
<evidence type="ECO:0000313" key="1">
    <source>
        <dbReference type="EMBL" id="CAH1416614.1"/>
    </source>
</evidence>
<organism evidence="1 2">
    <name type="scientific">Lactuca virosa</name>
    <dbReference type="NCBI Taxonomy" id="75947"/>
    <lineage>
        <taxon>Eukaryota</taxon>
        <taxon>Viridiplantae</taxon>
        <taxon>Streptophyta</taxon>
        <taxon>Embryophyta</taxon>
        <taxon>Tracheophyta</taxon>
        <taxon>Spermatophyta</taxon>
        <taxon>Magnoliopsida</taxon>
        <taxon>eudicotyledons</taxon>
        <taxon>Gunneridae</taxon>
        <taxon>Pentapetalae</taxon>
        <taxon>asterids</taxon>
        <taxon>campanulids</taxon>
        <taxon>Asterales</taxon>
        <taxon>Asteraceae</taxon>
        <taxon>Cichorioideae</taxon>
        <taxon>Cichorieae</taxon>
        <taxon>Lactucinae</taxon>
        <taxon>Lactuca</taxon>
    </lineage>
</organism>
<dbReference type="EMBL" id="CAKMRJ010000002">
    <property type="protein sequence ID" value="CAH1416614.1"/>
    <property type="molecule type" value="Genomic_DNA"/>
</dbReference>
<gene>
    <name evidence="1" type="ORF">LVIROSA_LOCUS4366</name>
</gene>
<dbReference type="PANTHER" id="PTHR37391:SF11">
    <property type="entry name" value="TETRATRICOPEPTIDE-LIKE HELICAL DOMAIN-CONTAINING PROTEIN"/>
    <property type="match status" value="1"/>
</dbReference>
<name>A0AAU9LXT8_9ASTR</name>
<sequence>MTIADFGDQYYGYQDALYDNTDGRLEFIGNSNFYTLWPGNGKPGLWMNLISKMAAIYTLLVREEEMYAEERRRADGHVNGIVPADNIDEDIELVIPPVFDRCTKILDPSQQIVARDLYWEAVNDEGSKKEKGEEMLLKCIEKTPFVGEPHVLLSQFYLSRGRFEEGEREAKKGVSLLLEMVGVMGHGTRGIWHGGGSLSWVSWLC</sequence>
<dbReference type="Proteomes" id="UP001157418">
    <property type="component" value="Unassembled WGS sequence"/>
</dbReference>
<evidence type="ECO:0000313" key="2">
    <source>
        <dbReference type="Proteomes" id="UP001157418"/>
    </source>
</evidence>